<dbReference type="InterPro" id="IPR000330">
    <property type="entry name" value="SNF2_N"/>
</dbReference>
<dbReference type="AlphaFoldDB" id="A0A180G5F5"/>
<evidence type="ECO:0000256" key="3">
    <source>
        <dbReference type="ARBA" id="ARBA00022840"/>
    </source>
</evidence>
<reference evidence="5" key="2">
    <citation type="submission" date="2016-05" db="EMBL/GenBank/DDBJ databases">
        <title>Comparative analysis highlights variable genome content of wheat rusts and divergence of the mating loci.</title>
        <authorList>
            <person name="Cuomo C.A."/>
            <person name="Bakkeren G."/>
            <person name="Szabo L."/>
            <person name="Khalil H."/>
            <person name="Joly D."/>
            <person name="Goldberg J."/>
            <person name="Young S."/>
            <person name="Zeng Q."/>
            <person name="Fellers J."/>
        </authorList>
    </citation>
    <scope>NUCLEOTIDE SEQUENCE [LARGE SCALE GENOMIC DNA]</scope>
    <source>
        <strain evidence="5">1-1 BBBD Race 1</strain>
    </source>
</reference>
<dbReference type="Proteomes" id="UP000005240">
    <property type="component" value="Unassembled WGS sequence"/>
</dbReference>
<reference evidence="6" key="4">
    <citation type="submission" date="2025-05" db="UniProtKB">
        <authorList>
            <consortium name="EnsemblFungi"/>
        </authorList>
    </citation>
    <scope>IDENTIFICATION</scope>
    <source>
        <strain evidence="6">isolate 1-1 / race 1 (BBBD)</strain>
    </source>
</reference>
<dbReference type="GO" id="GO:0005524">
    <property type="term" value="F:ATP binding"/>
    <property type="evidence" value="ECO:0007669"/>
    <property type="project" value="UniProtKB-KW"/>
</dbReference>
<dbReference type="PROSITE" id="PS51192">
    <property type="entry name" value="HELICASE_ATP_BIND_1"/>
    <property type="match status" value="1"/>
</dbReference>
<evidence type="ECO:0000313" key="7">
    <source>
        <dbReference type="Proteomes" id="UP000005240"/>
    </source>
</evidence>
<dbReference type="PANTHER" id="PTHR45626:SF22">
    <property type="entry name" value="DNA REPAIR PROTEIN RAD5"/>
    <property type="match status" value="1"/>
</dbReference>
<feature type="domain" description="Helicase ATP-binding" evidence="4">
    <location>
        <begin position="1"/>
        <end position="167"/>
    </location>
</feature>
<dbReference type="GO" id="GO:0005634">
    <property type="term" value="C:nucleus"/>
    <property type="evidence" value="ECO:0007669"/>
    <property type="project" value="TreeGrafter"/>
</dbReference>
<dbReference type="InterPro" id="IPR027417">
    <property type="entry name" value="P-loop_NTPase"/>
</dbReference>
<dbReference type="GO" id="GO:0006281">
    <property type="term" value="P:DNA repair"/>
    <property type="evidence" value="ECO:0007669"/>
    <property type="project" value="TreeGrafter"/>
</dbReference>
<protein>
    <submittedName>
        <fullName evidence="6">Helicase ATP-binding domain-containing protein</fullName>
    </submittedName>
</protein>
<evidence type="ECO:0000313" key="5">
    <source>
        <dbReference type="EMBL" id="OAV87917.1"/>
    </source>
</evidence>
<keyword evidence="7" id="KW-1185">Reference proteome</keyword>
<dbReference type="InterPro" id="IPR050628">
    <property type="entry name" value="SNF2_RAD54_helicase_TF"/>
</dbReference>
<gene>
    <name evidence="5" type="ORF">PTTG_29240</name>
</gene>
<dbReference type="EMBL" id="ADAS02000251">
    <property type="protein sequence ID" value="OAV87917.1"/>
    <property type="molecule type" value="Genomic_DNA"/>
</dbReference>
<evidence type="ECO:0000259" key="4">
    <source>
        <dbReference type="PROSITE" id="PS51192"/>
    </source>
</evidence>
<dbReference type="VEuPathDB" id="FungiDB:PTTG_29240"/>
<dbReference type="Pfam" id="PF00176">
    <property type="entry name" value="SNF2-rel_dom"/>
    <property type="match status" value="1"/>
</dbReference>
<accession>A0A180G5F5</accession>
<evidence type="ECO:0000256" key="1">
    <source>
        <dbReference type="ARBA" id="ARBA00022741"/>
    </source>
</evidence>
<evidence type="ECO:0000256" key="2">
    <source>
        <dbReference type="ARBA" id="ARBA00022801"/>
    </source>
</evidence>
<proteinExistence type="predicted"/>
<organism evidence="5">
    <name type="scientific">Puccinia triticina (isolate 1-1 / race 1 (BBBD))</name>
    <name type="common">Brown leaf rust fungus</name>
    <dbReference type="NCBI Taxonomy" id="630390"/>
    <lineage>
        <taxon>Eukaryota</taxon>
        <taxon>Fungi</taxon>
        <taxon>Dikarya</taxon>
        <taxon>Basidiomycota</taxon>
        <taxon>Pucciniomycotina</taxon>
        <taxon>Pucciniomycetes</taxon>
        <taxon>Pucciniales</taxon>
        <taxon>Pucciniaceae</taxon>
        <taxon>Puccinia</taxon>
    </lineage>
</organism>
<keyword evidence="3" id="KW-0067">ATP-binding</keyword>
<name>A0A180G5F5_PUCT1</name>
<dbReference type="Gene3D" id="3.40.50.10810">
    <property type="entry name" value="Tandem AAA-ATPase domain"/>
    <property type="match status" value="1"/>
</dbReference>
<dbReference type="GO" id="GO:0016787">
    <property type="term" value="F:hydrolase activity"/>
    <property type="evidence" value="ECO:0007669"/>
    <property type="project" value="UniProtKB-KW"/>
</dbReference>
<dbReference type="InterPro" id="IPR014001">
    <property type="entry name" value="Helicase_ATP-bd"/>
</dbReference>
<dbReference type="STRING" id="630390.A0A180G5F5"/>
<evidence type="ECO:0000313" key="6">
    <source>
        <dbReference type="EnsemblFungi" id="PTTG_29240-t43_1-p1"/>
    </source>
</evidence>
<keyword evidence="2" id="KW-0378">Hydrolase</keyword>
<keyword evidence="1" id="KW-0547">Nucleotide-binding</keyword>
<sequence>MGLGKTLKSLTFILASANSAVQFQWEDWITQSAATLVICPLATLLNWEHEIRLHFWNDAITYHVFHGPSRKQLTRQDLQLALVVLTTYEMIGESGNMLQPNQLTIASLNLYWYRFVLDEAHLMRNPAANRTQNIQQLKLRFVLCLTGTPVKNRLTNLQSLITTLQIAPRDNELIWKKCLIPQMNVGAPEAIQSLNQLMILSDVARDGRNYPESFMQDSSGRLGDFVQAGEPWDPAEFFRQLTRLCQFCNHPIFARSEMPLETTWRWEDSGKIMHLVSNLQAFLSGVRGIDRPKAVVFLSYVEFLDMLSVPNGGNKEYECAQLLMTSLLG</sequence>
<dbReference type="InterPro" id="IPR038718">
    <property type="entry name" value="SNF2-like_sf"/>
</dbReference>
<reference evidence="5" key="1">
    <citation type="submission" date="2009-11" db="EMBL/GenBank/DDBJ databases">
        <authorList>
            <consortium name="The Broad Institute Genome Sequencing Platform"/>
            <person name="Ward D."/>
            <person name="Feldgarden M."/>
            <person name="Earl A."/>
            <person name="Young S.K."/>
            <person name="Zeng Q."/>
            <person name="Koehrsen M."/>
            <person name="Alvarado L."/>
            <person name="Berlin A."/>
            <person name="Bochicchio J."/>
            <person name="Borenstein D."/>
            <person name="Chapman S.B."/>
            <person name="Chen Z."/>
            <person name="Engels R."/>
            <person name="Freedman E."/>
            <person name="Gellesch M."/>
            <person name="Goldberg J."/>
            <person name="Griggs A."/>
            <person name="Gujja S."/>
            <person name="Heilman E."/>
            <person name="Heiman D."/>
            <person name="Hepburn T."/>
            <person name="Howarth C."/>
            <person name="Jen D."/>
            <person name="Larson L."/>
            <person name="Lewis B."/>
            <person name="Mehta T."/>
            <person name="Park D."/>
            <person name="Pearson M."/>
            <person name="Roberts A."/>
            <person name="Saif S."/>
            <person name="Shea T."/>
            <person name="Shenoy N."/>
            <person name="Sisk P."/>
            <person name="Stolte C."/>
            <person name="Sykes S."/>
            <person name="Thomson T."/>
            <person name="Walk T."/>
            <person name="White J."/>
            <person name="Yandava C."/>
            <person name="Izard J."/>
            <person name="Baranova O.V."/>
            <person name="Blanton J.M."/>
            <person name="Tanner A.C."/>
            <person name="Dewhirst F.E."/>
            <person name="Haas B."/>
            <person name="Nusbaum C."/>
            <person name="Birren B."/>
        </authorList>
    </citation>
    <scope>NUCLEOTIDE SEQUENCE [LARGE SCALE GENOMIC DNA]</scope>
    <source>
        <strain evidence="5">1-1 BBBD Race 1</strain>
    </source>
</reference>
<dbReference type="EnsemblFungi" id="PTTG_29240-t43_1">
    <property type="protein sequence ID" value="PTTG_29240-t43_1-p1"/>
    <property type="gene ID" value="PTTG_29240"/>
</dbReference>
<dbReference type="OrthoDB" id="397011at2759"/>
<reference evidence="6 7" key="3">
    <citation type="journal article" date="2017" name="G3 (Bethesda)">
        <title>Comparative analysis highlights variable genome content of wheat rusts and divergence of the mating loci.</title>
        <authorList>
            <person name="Cuomo C.A."/>
            <person name="Bakkeren G."/>
            <person name="Khalil H.B."/>
            <person name="Panwar V."/>
            <person name="Joly D."/>
            <person name="Linning R."/>
            <person name="Sakthikumar S."/>
            <person name="Song X."/>
            <person name="Adiconis X."/>
            <person name="Fan L."/>
            <person name="Goldberg J.M."/>
            <person name="Levin J.Z."/>
            <person name="Young S."/>
            <person name="Zeng Q."/>
            <person name="Anikster Y."/>
            <person name="Bruce M."/>
            <person name="Wang M."/>
            <person name="Yin C."/>
            <person name="McCallum B."/>
            <person name="Szabo L.J."/>
            <person name="Hulbert S."/>
            <person name="Chen X."/>
            <person name="Fellers J.P."/>
        </authorList>
    </citation>
    <scope>NUCLEOTIDE SEQUENCE</scope>
    <source>
        <strain evidence="7">Isolate 1-1 / race 1 (BBBD)</strain>
        <strain evidence="6">isolate 1-1 / race 1 (BBBD)</strain>
    </source>
</reference>
<dbReference type="GO" id="GO:0008094">
    <property type="term" value="F:ATP-dependent activity, acting on DNA"/>
    <property type="evidence" value="ECO:0007669"/>
    <property type="project" value="TreeGrafter"/>
</dbReference>
<dbReference type="SUPFAM" id="SSF52540">
    <property type="entry name" value="P-loop containing nucleoside triphosphate hydrolases"/>
    <property type="match status" value="1"/>
</dbReference>
<dbReference type="PANTHER" id="PTHR45626">
    <property type="entry name" value="TRANSCRIPTION TERMINATION FACTOR 2-RELATED"/>
    <property type="match status" value="1"/>
</dbReference>